<feature type="transmembrane region" description="Helical" evidence="6">
    <location>
        <begin position="156"/>
        <end position="178"/>
    </location>
</feature>
<protein>
    <submittedName>
        <fullName evidence="8">MFS transporter</fullName>
    </submittedName>
</protein>
<comment type="caution">
    <text evidence="8">The sequence shown here is derived from an EMBL/GenBank/DDBJ whole genome shotgun (WGS) entry which is preliminary data.</text>
</comment>
<dbReference type="PROSITE" id="PS50850">
    <property type="entry name" value="MFS"/>
    <property type="match status" value="1"/>
</dbReference>
<dbReference type="InterPro" id="IPR036259">
    <property type="entry name" value="MFS_trans_sf"/>
</dbReference>
<keyword evidence="3 6" id="KW-0812">Transmembrane</keyword>
<feature type="transmembrane region" description="Helical" evidence="6">
    <location>
        <begin position="263"/>
        <end position="282"/>
    </location>
</feature>
<sequence length="434" mass="44277">MTAVNDVRAHAGVALTPARRRFALFALALGGFGIGSSEFVTMGLLPEIASGLLPEMMATRPDVGLARAGWAISAYAVGVVIGAPLLSLLAVRLSRARLIVVFATLLAVSTLASGIMPSFELTIAARFLAGLPHGAYLGVAALLASTLMGPGSQGKGAALAMSGLTVANLAGVPLLTALGHTAGWRAAFLAIAAVFALTAALVAVSIPAQPSPQGRGLGDELRAFKRVQLWAVMAIAAVGFAGSFAVFSYIADIGRQVAGVSASYIPVLLAIAGLGMTIGNAVGGVATDRSLNGTLLIGFPLYIVALTTMIFVVTSPIGLTVTFFMANLAHATLSPAMQTWLMRIAGRSEMLGASLHHAAFNVANALGALLGGSVIAAGFGLAAPTVIGTVVATVGFAMLLAVLALLRIRSRRRLTQLREAQILHTEREHVAVCG</sequence>
<keyword evidence="4 6" id="KW-1133">Transmembrane helix</keyword>
<dbReference type="PANTHER" id="PTHR43124:SF3">
    <property type="entry name" value="CHLORAMPHENICOL EFFLUX PUMP RV0191"/>
    <property type="match status" value="1"/>
</dbReference>
<evidence type="ECO:0000259" key="7">
    <source>
        <dbReference type="PROSITE" id="PS50850"/>
    </source>
</evidence>
<feature type="transmembrane region" description="Helical" evidence="6">
    <location>
        <begin position="65"/>
        <end position="91"/>
    </location>
</feature>
<comment type="subcellular location">
    <subcellularLocation>
        <location evidence="1">Cell membrane</location>
        <topology evidence="1">Multi-pass membrane protein</topology>
    </subcellularLocation>
</comment>
<feature type="transmembrane region" description="Helical" evidence="6">
    <location>
        <begin position="294"/>
        <end position="313"/>
    </location>
</feature>
<reference evidence="8" key="1">
    <citation type="journal article" date="2021" name="PeerJ">
        <title>Extensive microbial diversity within the chicken gut microbiome revealed by metagenomics and culture.</title>
        <authorList>
            <person name="Gilroy R."/>
            <person name="Ravi A."/>
            <person name="Getino M."/>
            <person name="Pursley I."/>
            <person name="Horton D.L."/>
            <person name="Alikhan N.F."/>
            <person name="Baker D."/>
            <person name="Gharbi K."/>
            <person name="Hall N."/>
            <person name="Watson M."/>
            <person name="Adriaenssens E.M."/>
            <person name="Foster-Nyarko E."/>
            <person name="Jarju S."/>
            <person name="Secka A."/>
            <person name="Antonio M."/>
            <person name="Oren A."/>
            <person name="Chaudhuri R.R."/>
            <person name="La Ragione R."/>
            <person name="Hildebrand F."/>
            <person name="Pallen M.J."/>
        </authorList>
    </citation>
    <scope>NUCLEOTIDE SEQUENCE</scope>
    <source>
        <strain evidence="8">ChiHjej13B12-24818</strain>
    </source>
</reference>
<dbReference type="InterPro" id="IPR011701">
    <property type="entry name" value="MFS"/>
</dbReference>
<dbReference type="Pfam" id="PF07690">
    <property type="entry name" value="MFS_1"/>
    <property type="match status" value="1"/>
</dbReference>
<evidence type="ECO:0000313" key="9">
    <source>
        <dbReference type="Proteomes" id="UP000823823"/>
    </source>
</evidence>
<dbReference type="Gene3D" id="1.20.1250.20">
    <property type="entry name" value="MFS general substrate transporter like domains"/>
    <property type="match status" value="2"/>
</dbReference>
<gene>
    <name evidence="8" type="ORF">H9786_07665</name>
</gene>
<keyword evidence="2" id="KW-1003">Cell membrane</keyword>
<evidence type="ECO:0000313" key="8">
    <source>
        <dbReference type="EMBL" id="HJB10394.1"/>
    </source>
</evidence>
<evidence type="ECO:0000256" key="4">
    <source>
        <dbReference type="ARBA" id="ARBA00022989"/>
    </source>
</evidence>
<dbReference type="GO" id="GO:0022857">
    <property type="term" value="F:transmembrane transporter activity"/>
    <property type="evidence" value="ECO:0007669"/>
    <property type="project" value="InterPro"/>
</dbReference>
<organism evidence="8 9">
    <name type="scientific">Candidatus Brachybacterium merdavium</name>
    <dbReference type="NCBI Taxonomy" id="2838513"/>
    <lineage>
        <taxon>Bacteria</taxon>
        <taxon>Bacillati</taxon>
        <taxon>Actinomycetota</taxon>
        <taxon>Actinomycetes</taxon>
        <taxon>Micrococcales</taxon>
        <taxon>Dermabacteraceae</taxon>
        <taxon>Brachybacterium</taxon>
    </lineage>
</organism>
<feature type="transmembrane region" description="Helical" evidence="6">
    <location>
        <begin position="386"/>
        <end position="408"/>
    </location>
</feature>
<dbReference type="InterPro" id="IPR020846">
    <property type="entry name" value="MFS_dom"/>
</dbReference>
<dbReference type="InterPro" id="IPR050189">
    <property type="entry name" value="MFS_Efflux_Transporters"/>
</dbReference>
<name>A0A9D2LD56_9MICO</name>
<feature type="domain" description="Major facilitator superfamily (MFS) profile" evidence="7">
    <location>
        <begin position="23"/>
        <end position="413"/>
    </location>
</feature>
<keyword evidence="5 6" id="KW-0472">Membrane</keyword>
<feature type="transmembrane region" description="Helical" evidence="6">
    <location>
        <begin position="184"/>
        <end position="208"/>
    </location>
</feature>
<dbReference type="CDD" id="cd17324">
    <property type="entry name" value="MFS_NepI_like"/>
    <property type="match status" value="1"/>
</dbReference>
<dbReference type="SUPFAM" id="SSF103473">
    <property type="entry name" value="MFS general substrate transporter"/>
    <property type="match status" value="1"/>
</dbReference>
<dbReference type="PANTHER" id="PTHR43124">
    <property type="entry name" value="PURINE EFFLUX PUMP PBUE"/>
    <property type="match status" value="1"/>
</dbReference>
<dbReference type="AlphaFoldDB" id="A0A9D2LD56"/>
<dbReference type="Proteomes" id="UP000823823">
    <property type="component" value="Unassembled WGS sequence"/>
</dbReference>
<proteinExistence type="predicted"/>
<evidence type="ECO:0000256" key="3">
    <source>
        <dbReference type="ARBA" id="ARBA00022692"/>
    </source>
</evidence>
<accession>A0A9D2LD56</accession>
<dbReference type="EMBL" id="DWZH01000055">
    <property type="protein sequence ID" value="HJB10394.1"/>
    <property type="molecule type" value="Genomic_DNA"/>
</dbReference>
<feature type="transmembrane region" description="Helical" evidence="6">
    <location>
        <begin position="22"/>
        <end position="45"/>
    </location>
</feature>
<evidence type="ECO:0000256" key="6">
    <source>
        <dbReference type="SAM" id="Phobius"/>
    </source>
</evidence>
<evidence type="ECO:0000256" key="5">
    <source>
        <dbReference type="ARBA" id="ARBA00023136"/>
    </source>
</evidence>
<reference evidence="8" key="2">
    <citation type="submission" date="2021-04" db="EMBL/GenBank/DDBJ databases">
        <authorList>
            <person name="Gilroy R."/>
        </authorList>
    </citation>
    <scope>NUCLEOTIDE SEQUENCE</scope>
    <source>
        <strain evidence="8">ChiHjej13B12-24818</strain>
    </source>
</reference>
<feature type="transmembrane region" description="Helical" evidence="6">
    <location>
        <begin position="229"/>
        <end position="251"/>
    </location>
</feature>
<evidence type="ECO:0000256" key="2">
    <source>
        <dbReference type="ARBA" id="ARBA00022475"/>
    </source>
</evidence>
<feature type="transmembrane region" description="Helical" evidence="6">
    <location>
        <begin position="358"/>
        <end position="380"/>
    </location>
</feature>
<evidence type="ECO:0000256" key="1">
    <source>
        <dbReference type="ARBA" id="ARBA00004651"/>
    </source>
</evidence>
<dbReference type="GO" id="GO:0005886">
    <property type="term" value="C:plasma membrane"/>
    <property type="evidence" value="ECO:0007669"/>
    <property type="project" value="UniProtKB-SubCell"/>
</dbReference>
<feature type="transmembrane region" description="Helical" evidence="6">
    <location>
        <begin position="98"/>
        <end position="117"/>
    </location>
</feature>